<sequence>MEFKSVKARPEAIAREIVAFANTAGGTLLIGVGDDGEIVGLETNGITGKGVEERLANISRHNIIPALRLDSRLIGMAGKKLLVVTVPKGLDKPYQTIDGKYWIRVGSTNRMATKEELSRLFQQAGLVHFDIAPVPGTGEKDLDFDAIGHYYRTCYDIDFPELEEIEQRNILRNADILISHEGNWVTSVGGMLLFGKNPQRRLPQAAVTLALFKGDTLTDELVDKKELTGTLPTLIDNTVSLVKLFIPVASTIEGLRRTETTPIPDKVLREAMVNAIVHRDYSIGHGKIMVQLFRNRLEITSPGGLPNTLTLDKIRYGNSAPRNIFLVKIF</sequence>
<dbReference type="EMBL" id="CAADFD010000095">
    <property type="protein sequence ID" value="VFJ64568.1"/>
    <property type="molecule type" value="Genomic_DNA"/>
</dbReference>
<reference evidence="2" key="1">
    <citation type="submission" date="2019-02" db="EMBL/GenBank/DDBJ databases">
        <authorList>
            <person name="Gruber-Vodicka R. H."/>
            <person name="Seah K. B. B."/>
        </authorList>
    </citation>
    <scope>NUCLEOTIDE SEQUENCE</scope>
    <source>
        <strain evidence="2">BECK_BZ106</strain>
    </source>
</reference>
<protein>
    <submittedName>
        <fullName evidence="2">ATP-dependent DNA helicase RecG</fullName>
    </submittedName>
</protein>
<keyword evidence="2" id="KW-0547">Nucleotide-binding</keyword>
<keyword evidence="2" id="KW-0378">Hydrolase</keyword>
<dbReference type="PANTHER" id="PTHR30595">
    <property type="entry name" value="GLPR-RELATED TRANSCRIPTIONAL REPRESSOR"/>
    <property type="match status" value="1"/>
</dbReference>
<proteinExistence type="predicted"/>
<keyword evidence="2" id="KW-0347">Helicase</keyword>
<dbReference type="Gene3D" id="3.30.565.60">
    <property type="match status" value="1"/>
</dbReference>
<dbReference type="InterPro" id="IPR038461">
    <property type="entry name" value="Schlafen_AlbA_2_dom_sf"/>
</dbReference>
<dbReference type="InterPro" id="IPR007421">
    <property type="entry name" value="Schlafen_AlbA_2_dom"/>
</dbReference>
<dbReference type="PANTHER" id="PTHR30595:SF6">
    <property type="entry name" value="SCHLAFEN ALBA-2 DOMAIN-CONTAINING PROTEIN"/>
    <property type="match status" value="1"/>
</dbReference>
<dbReference type="InterPro" id="IPR038475">
    <property type="entry name" value="RecG_C_sf"/>
</dbReference>
<accession>A0A450TCI8</accession>
<dbReference type="AlphaFoldDB" id="A0A450TCI8"/>
<gene>
    <name evidence="2" type="ORF">BECKFW1821B_GA0114236_10957</name>
</gene>
<dbReference type="Pfam" id="PF13749">
    <property type="entry name" value="HATPase_c_4"/>
    <property type="match status" value="1"/>
</dbReference>
<dbReference type="Pfam" id="PF04326">
    <property type="entry name" value="SLFN_AlbA_2"/>
    <property type="match status" value="1"/>
</dbReference>
<evidence type="ECO:0000259" key="1">
    <source>
        <dbReference type="Pfam" id="PF04326"/>
    </source>
</evidence>
<dbReference type="Gene3D" id="3.30.950.30">
    <property type="entry name" value="Schlafen, AAA domain"/>
    <property type="match status" value="1"/>
</dbReference>
<dbReference type="GO" id="GO:0004386">
    <property type="term" value="F:helicase activity"/>
    <property type="evidence" value="ECO:0007669"/>
    <property type="project" value="UniProtKB-KW"/>
</dbReference>
<evidence type="ECO:0000313" key="2">
    <source>
        <dbReference type="EMBL" id="VFJ64568.1"/>
    </source>
</evidence>
<name>A0A450TCI8_9GAMM</name>
<feature type="domain" description="Schlafen AlbA-2" evidence="1">
    <location>
        <begin position="1"/>
        <end position="111"/>
    </location>
</feature>
<keyword evidence="2" id="KW-0067">ATP-binding</keyword>
<organism evidence="2">
    <name type="scientific">Candidatus Kentrum sp. FW</name>
    <dbReference type="NCBI Taxonomy" id="2126338"/>
    <lineage>
        <taxon>Bacteria</taxon>
        <taxon>Pseudomonadati</taxon>
        <taxon>Pseudomonadota</taxon>
        <taxon>Gammaproteobacteria</taxon>
        <taxon>Candidatus Kentrum</taxon>
    </lineage>
</organism>